<dbReference type="CDD" id="cd03271">
    <property type="entry name" value="ABC_UvrA_II"/>
    <property type="match status" value="1"/>
</dbReference>
<sequence length="954" mass="105964">MNNFICIRNAKEHNLDNINLDLPKNSLIVITGVSGSGKSSLAFDTIYAEGQRKYVEGLSSYARQFLDLCPKPDVESITGLSPAISINQKSSSKNPRSTVSTITEIYDYLRLMYAKIGIPYSPITGKSISKQSVSQIIDHILNLPTGTQIYILGMIVKDKKGEYFKEIYYAKKQGYNLLKIKNKIYDINNIPQLDKNKKNTIYVVVDEISITENRINRISSSVESALKIGKGVIYIEIVSLPKDYSDTKYSNNQILVFSEYFACPETGFSINEIEPRLFSFNTIHGSCKYCSGLGKNFTTDINLVIPNEHLSISQGAIHPIGPINPSSIYYKSQNTINFSSYYASIIISLSKLLKFDLSVPWKQLPDSIKNIILYGRENTNNAAINNNSDFKGIINIINNKSDLSTEKIYEKYSTINTCSHCNGLRLSPEALSVKIDNKNIGELSLLSIDEAILWCTNLPSKLTNQHKSIACKLLDEIIKRLTFLQNVGLGYLTLDREAKTLSGGESQRIKLASQIGSGLTGVLYVLDEPSIGLHQRDNMLLINTLKSLRDLGNTVIVVEHDDETMLNADYIVDIGPGAGPHGGKLIAQGTLSDIIHSPNSITGQYLSHKKVIPLFKKNKTFHQWIEINEACQNNLRNINVKIPVGAFTCVTGVSGSGKSSLITNTLYKYAMNKLHNTHYYDTGCKSILGLENIDKVIEINQSPIGKTPLSNPATYIGLFTHIRTWFAGLPLSKARGYNISRFSFNTKGGRCEACKGDGYIKIEMHFLPDIYVKCDECKGLRYNRETLEVTYKNKSIADVLNMTVDQSAEFFSNLPIIKEKLTSLQSVGMGYIKIGQSSTTLSGGEAQRIKLSKELSKRSTGSTLYILDEPTTGLHLDDIKNLLHVLHKLSDLGNTVIVIEHNLHVIKTAEYIIDIGPGSGKNGGEVVAYGSPEEIVTKFPQSFTSQYLKPYLKI</sequence>
<proteinExistence type="inferred from homology"/>
<evidence type="ECO:0000256" key="3">
    <source>
        <dbReference type="ARBA" id="ARBA00022723"/>
    </source>
</evidence>
<evidence type="ECO:0000256" key="7">
    <source>
        <dbReference type="ARBA" id="ARBA00022769"/>
    </source>
</evidence>
<evidence type="ECO:0000256" key="4">
    <source>
        <dbReference type="ARBA" id="ARBA00022737"/>
    </source>
</evidence>
<dbReference type="PANTHER" id="PTHR43152">
    <property type="entry name" value="UVRABC SYSTEM PROTEIN A"/>
    <property type="match status" value="1"/>
</dbReference>
<keyword evidence="4" id="KW-0677">Repeat</keyword>
<dbReference type="InterPro" id="IPR013815">
    <property type="entry name" value="ATP_grasp_subdomain_1"/>
</dbReference>
<dbReference type="GO" id="GO:0006289">
    <property type="term" value="P:nucleotide-excision repair"/>
    <property type="evidence" value="ECO:0007669"/>
    <property type="project" value="InterPro"/>
</dbReference>
<dbReference type="GO" id="GO:0008270">
    <property type="term" value="F:zinc ion binding"/>
    <property type="evidence" value="ECO:0007669"/>
    <property type="project" value="UniProtKB-KW"/>
</dbReference>
<dbReference type="GO" id="GO:0009380">
    <property type="term" value="C:excinuclease repair complex"/>
    <property type="evidence" value="ECO:0007669"/>
    <property type="project" value="InterPro"/>
</dbReference>
<dbReference type="RefSeq" id="WP_045808571.1">
    <property type="nucleotide sequence ID" value="NZ_LANX01000001.1"/>
</dbReference>
<dbReference type="OrthoDB" id="9809851at2"/>
<dbReference type="SUPFAM" id="SSF52540">
    <property type="entry name" value="P-loop containing nucleoside triphosphate hydrolases"/>
    <property type="match status" value="2"/>
</dbReference>
<keyword evidence="7" id="KW-0228">DNA excision</keyword>
<dbReference type="Gene3D" id="1.10.8.280">
    <property type="entry name" value="ABC transporter ATPase domain-like"/>
    <property type="match status" value="1"/>
</dbReference>
<keyword evidence="10" id="KW-0067">ATP-binding</keyword>
<dbReference type="InterPro" id="IPR004602">
    <property type="entry name" value="UvrA"/>
</dbReference>
<dbReference type="NCBIfam" id="NF001503">
    <property type="entry name" value="PRK00349.1"/>
    <property type="match status" value="1"/>
</dbReference>
<dbReference type="EMBL" id="LANX01000001">
    <property type="protein sequence ID" value="KJV68701.1"/>
    <property type="molecule type" value="Genomic_DNA"/>
</dbReference>
<dbReference type="Pfam" id="PF17755">
    <property type="entry name" value="UvrA_DNA-bind"/>
    <property type="match status" value="1"/>
</dbReference>
<dbReference type="GO" id="GO:0003677">
    <property type="term" value="F:DNA binding"/>
    <property type="evidence" value="ECO:0007669"/>
    <property type="project" value="UniProtKB-KW"/>
</dbReference>
<evidence type="ECO:0000313" key="18">
    <source>
        <dbReference type="EMBL" id="KJV68701.1"/>
    </source>
</evidence>
<dbReference type="InterPro" id="IPR017871">
    <property type="entry name" value="ABC_transporter-like_CS"/>
</dbReference>
<evidence type="ECO:0000256" key="15">
    <source>
        <dbReference type="ARBA" id="ARBA00039316"/>
    </source>
</evidence>
<accession>A0A0F3NLQ4</accession>
<dbReference type="InterPro" id="IPR041552">
    <property type="entry name" value="UvrA_DNA-bd"/>
</dbReference>
<dbReference type="InterPro" id="IPR003439">
    <property type="entry name" value="ABC_transporter-like_ATP-bd"/>
</dbReference>
<evidence type="ECO:0000256" key="11">
    <source>
        <dbReference type="ARBA" id="ARBA00022881"/>
    </source>
</evidence>
<name>A0A0F3NLQ4_9RICK</name>
<dbReference type="GO" id="GO:0016887">
    <property type="term" value="F:ATP hydrolysis activity"/>
    <property type="evidence" value="ECO:0007669"/>
    <property type="project" value="InterPro"/>
</dbReference>
<keyword evidence="18" id="KW-0378">Hydrolase</keyword>
<keyword evidence="6" id="KW-0227">DNA damage</keyword>
<organism evidence="18 19">
    <name type="scientific">Candidatus Neoehrlichia procyonis str. RAC413</name>
    <dbReference type="NCBI Taxonomy" id="1359163"/>
    <lineage>
        <taxon>Bacteria</taxon>
        <taxon>Pseudomonadati</taxon>
        <taxon>Pseudomonadota</taxon>
        <taxon>Alphaproteobacteria</taxon>
        <taxon>Rickettsiales</taxon>
        <taxon>Anaplasmataceae</taxon>
        <taxon>Candidatus Neoehrlichia</taxon>
    </lineage>
</organism>
<comment type="subcellular location">
    <subcellularLocation>
        <location evidence="1">Cytoplasm</location>
    </subcellularLocation>
</comment>
<dbReference type="InterPro" id="IPR041102">
    <property type="entry name" value="UvrA_inter"/>
</dbReference>
<keyword evidence="19" id="KW-1185">Reference proteome</keyword>
<dbReference type="Gene3D" id="3.30.1490.20">
    <property type="entry name" value="ATP-grasp fold, A domain"/>
    <property type="match status" value="1"/>
</dbReference>
<dbReference type="Gene3D" id="1.20.1580.10">
    <property type="entry name" value="ABC transporter ATPase like domain"/>
    <property type="match status" value="2"/>
</dbReference>
<dbReference type="PROSITE" id="PS00211">
    <property type="entry name" value="ABC_TRANSPORTER_1"/>
    <property type="match status" value="2"/>
</dbReference>
<dbReference type="InterPro" id="IPR027417">
    <property type="entry name" value="P-loop_NTPase"/>
</dbReference>
<feature type="domain" description="ABC transporter" evidence="17">
    <location>
        <begin position="609"/>
        <end position="948"/>
    </location>
</feature>
<keyword evidence="5" id="KW-0547">Nucleotide-binding</keyword>
<evidence type="ECO:0000256" key="12">
    <source>
        <dbReference type="ARBA" id="ARBA00023125"/>
    </source>
</evidence>
<dbReference type="Pfam" id="PF17760">
    <property type="entry name" value="UvrA_inter"/>
    <property type="match status" value="1"/>
</dbReference>
<reference evidence="18 19" key="1">
    <citation type="submission" date="2015-02" db="EMBL/GenBank/DDBJ databases">
        <title>Genome Sequencing of Rickettsiales.</title>
        <authorList>
            <person name="Daugherty S.C."/>
            <person name="Su Q."/>
            <person name="Abolude K."/>
            <person name="Beier-Sexton M."/>
            <person name="Carlyon J.A."/>
            <person name="Carter R."/>
            <person name="Day N.P."/>
            <person name="Dumler S.J."/>
            <person name="Dyachenko V."/>
            <person name="Godinez A."/>
            <person name="Kurtti T.J."/>
            <person name="Lichay M."/>
            <person name="Mullins K.E."/>
            <person name="Ott S."/>
            <person name="Pappas-Brown V."/>
            <person name="Paris D.H."/>
            <person name="Patel P."/>
            <person name="Richards A.L."/>
            <person name="Sadzewicz L."/>
            <person name="Sears K."/>
            <person name="Seidman D."/>
            <person name="Sengamalay N."/>
            <person name="Stenos J."/>
            <person name="Tallon L.J."/>
            <person name="Vincent G."/>
            <person name="Fraser C.M."/>
            <person name="Munderloh U."/>
            <person name="Dunning-Hotopp J.C."/>
        </authorList>
    </citation>
    <scope>NUCLEOTIDE SEQUENCE [LARGE SCALE GENOMIC DNA]</scope>
    <source>
        <strain evidence="18 19">RAC413</strain>
    </source>
</reference>
<keyword evidence="9" id="KW-0862">Zinc</keyword>
<dbReference type="PANTHER" id="PTHR43152:SF3">
    <property type="entry name" value="UVRABC SYSTEM PROTEIN A"/>
    <property type="match status" value="1"/>
</dbReference>
<evidence type="ECO:0000256" key="1">
    <source>
        <dbReference type="ARBA" id="ARBA00004496"/>
    </source>
</evidence>
<dbReference type="GO" id="GO:0004518">
    <property type="term" value="F:nuclease activity"/>
    <property type="evidence" value="ECO:0007669"/>
    <property type="project" value="UniProtKB-KW"/>
</dbReference>
<dbReference type="PROSITE" id="PS50893">
    <property type="entry name" value="ABC_TRANSPORTER_2"/>
    <property type="match status" value="2"/>
</dbReference>
<comment type="caution">
    <text evidence="18">The sequence shown here is derived from an EMBL/GenBank/DDBJ whole genome shotgun (WGS) entry which is preliminary data.</text>
</comment>
<evidence type="ECO:0000256" key="13">
    <source>
        <dbReference type="ARBA" id="ARBA00023204"/>
    </source>
</evidence>
<keyword evidence="13" id="KW-0234">DNA repair</keyword>
<evidence type="ECO:0000313" key="19">
    <source>
        <dbReference type="Proteomes" id="UP000033562"/>
    </source>
</evidence>
<keyword evidence="3" id="KW-0479">Metal-binding</keyword>
<keyword evidence="11" id="KW-0267">Excision nuclease</keyword>
<feature type="domain" description="ABC transporter" evidence="17">
    <location>
        <begin position="347"/>
        <end position="607"/>
    </location>
</feature>
<dbReference type="NCBIfam" id="TIGR00630">
    <property type="entry name" value="uvra"/>
    <property type="match status" value="1"/>
</dbReference>
<evidence type="ECO:0000256" key="9">
    <source>
        <dbReference type="ARBA" id="ARBA00022833"/>
    </source>
</evidence>
<evidence type="ECO:0000256" key="6">
    <source>
        <dbReference type="ARBA" id="ARBA00022763"/>
    </source>
</evidence>
<dbReference type="AlphaFoldDB" id="A0A0F3NLQ4"/>
<evidence type="ECO:0000256" key="14">
    <source>
        <dbReference type="ARBA" id="ARBA00038000"/>
    </source>
</evidence>
<dbReference type="PATRIC" id="fig|1359163.3.peg.60"/>
<evidence type="ECO:0000256" key="8">
    <source>
        <dbReference type="ARBA" id="ARBA00022771"/>
    </source>
</evidence>
<evidence type="ECO:0000256" key="5">
    <source>
        <dbReference type="ARBA" id="ARBA00022741"/>
    </source>
</evidence>
<evidence type="ECO:0000259" key="17">
    <source>
        <dbReference type="PROSITE" id="PS50893"/>
    </source>
</evidence>
<dbReference type="Gene3D" id="3.40.50.300">
    <property type="entry name" value="P-loop containing nucleotide triphosphate hydrolases"/>
    <property type="match status" value="2"/>
</dbReference>
<evidence type="ECO:0000256" key="10">
    <source>
        <dbReference type="ARBA" id="ARBA00022840"/>
    </source>
</evidence>
<dbReference type="GO" id="GO:0005524">
    <property type="term" value="F:ATP binding"/>
    <property type="evidence" value="ECO:0007669"/>
    <property type="project" value="UniProtKB-KW"/>
</dbReference>
<dbReference type="Proteomes" id="UP000033562">
    <property type="component" value="Unassembled WGS sequence"/>
</dbReference>
<gene>
    <name evidence="18" type="primary">uvrA</name>
    <name evidence="18" type="ORF">NLO413_0062</name>
</gene>
<keyword evidence="8" id="KW-0863">Zinc-finger</keyword>
<comment type="similarity">
    <text evidence="14">Belongs to the ABC transporter superfamily. UvrA family.</text>
</comment>
<dbReference type="STRING" id="1359163.NLO413_0062"/>
<dbReference type="GO" id="GO:0005737">
    <property type="term" value="C:cytoplasm"/>
    <property type="evidence" value="ECO:0007669"/>
    <property type="project" value="UniProtKB-SubCell"/>
</dbReference>
<evidence type="ECO:0000256" key="2">
    <source>
        <dbReference type="ARBA" id="ARBA00022490"/>
    </source>
</evidence>
<evidence type="ECO:0000256" key="16">
    <source>
        <dbReference type="ARBA" id="ARBA00042156"/>
    </source>
</evidence>
<protein>
    <recommendedName>
        <fullName evidence="15">UvrABC system protein A</fullName>
    </recommendedName>
    <alternativeName>
        <fullName evidence="16">Excinuclease ABC subunit A</fullName>
    </alternativeName>
</protein>
<keyword evidence="2" id="KW-0963">Cytoplasm</keyword>
<keyword evidence="12" id="KW-0238">DNA-binding</keyword>